<accession>A0ABW4FWK1</accession>
<protein>
    <submittedName>
        <fullName evidence="2">DUF2771 family protein</fullName>
    </submittedName>
</protein>
<dbReference type="EMBL" id="JBHUCP010000033">
    <property type="protein sequence ID" value="MFD1534316.1"/>
    <property type="molecule type" value="Genomic_DNA"/>
</dbReference>
<reference evidence="3" key="1">
    <citation type="journal article" date="2019" name="Int. J. Syst. Evol. Microbiol.">
        <title>The Global Catalogue of Microorganisms (GCM) 10K type strain sequencing project: providing services to taxonomists for standard genome sequencing and annotation.</title>
        <authorList>
            <consortium name="The Broad Institute Genomics Platform"/>
            <consortium name="The Broad Institute Genome Sequencing Center for Infectious Disease"/>
            <person name="Wu L."/>
            <person name="Ma J."/>
        </authorList>
    </citation>
    <scope>NUCLEOTIDE SEQUENCE [LARGE SCALE GENOMIC DNA]</scope>
    <source>
        <strain evidence="3">JCM 12165</strain>
    </source>
</reference>
<comment type="caution">
    <text evidence="2">The sequence shown here is derived from an EMBL/GenBank/DDBJ whole genome shotgun (WGS) entry which is preliminary data.</text>
</comment>
<dbReference type="Pfam" id="PF10969">
    <property type="entry name" value="DUF2771"/>
    <property type="match status" value="1"/>
</dbReference>
<evidence type="ECO:0000256" key="1">
    <source>
        <dbReference type="SAM" id="SignalP"/>
    </source>
</evidence>
<keyword evidence="3" id="KW-1185">Reference proteome</keyword>
<evidence type="ECO:0000313" key="2">
    <source>
        <dbReference type="EMBL" id="MFD1534316.1"/>
    </source>
</evidence>
<feature type="signal peptide" evidence="1">
    <location>
        <begin position="1"/>
        <end position="23"/>
    </location>
</feature>
<sequence>MPVLRRLLPVVAAAMMLAACSSSEPPQVTFAAGTASVVARPTQYCDESGADCTGDPAAPVALAVPAGTALQVTVPDVIAQTPWQVVFSYRDANGAQADERSPVFAPTERSIWTLELAAPTDRLLTAQVQQYGPPPQINPDTGEVEFPIRASWVLNTSGG</sequence>
<name>A0ABW4FWK1_9PSEU</name>
<feature type="chain" id="PRO_5045772465" evidence="1">
    <location>
        <begin position="24"/>
        <end position="159"/>
    </location>
</feature>
<dbReference type="RefSeq" id="WP_343984699.1">
    <property type="nucleotide sequence ID" value="NZ_BAAAJG010000025.1"/>
</dbReference>
<dbReference type="Proteomes" id="UP001597145">
    <property type="component" value="Unassembled WGS sequence"/>
</dbReference>
<keyword evidence="1" id="KW-0732">Signal</keyword>
<gene>
    <name evidence="2" type="ORF">ACFSCY_33355</name>
</gene>
<evidence type="ECO:0000313" key="3">
    <source>
        <dbReference type="Proteomes" id="UP001597145"/>
    </source>
</evidence>
<dbReference type="InterPro" id="IPR024495">
    <property type="entry name" value="DUF2771"/>
</dbReference>
<proteinExistence type="predicted"/>
<dbReference type="PROSITE" id="PS51257">
    <property type="entry name" value="PROKAR_LIPOPROTEIN"/>
    <property type="match status" value="1"/>
</dbReference>
<organism evidence="2 3">
    <name type="scientific">Pseudonocardia aurantiaca</name>
    <dbReference type="NCBI Taxonomy" id="75290"/>
    <lineage>
        <taxon>Bacteria</taxon>
        <taxon>Bacillati</taxon>
        <taxon>Actinomycetota</taxon>
        <taxon>Actinomycetes</taxon>
        <taxon>Pseudonocardiales</taxon>
        <taxon>Pseudonocardiaceae</taxon>
        <taxon>Pseudonocardia</taxon>
    </lineage>
</organism>